<dbReference type="SMART" id="SM00474">
    <property type="entry name" value="35EXOc"/>
    <property type="match status" value="1"/>
</dbReference>
<dbReference type="InterPro" id="IPR002562">
    <property type="entry name" value="3'-5'_exonuclease_dom"/>
</dbReference>
<accession>A0A2A9NMI7</accession>
<sequence>MVLVDTIELLHDCLADISPLPAPSRPNYLSVDVEGVNLCRRGRICIIQLQSSLSKITWLVDVTVLGAQAFEEVDEKGRSLRSILQQPTIQKWFYDVRNDSDALYNLYGISLNNVYDLQLLELANRLSRGKHARFLNSLEKSTEEYLMVHQDWRAIKEQGISLFVPSRGGHYEILEKRPLDPRLVAYCEQDVSVLFDLARALRGQMGMKGRDWEIRVFIASTSRVALARNPRYRGDSNGPRKALAPWL</sequence>
<dbReference type="Proteomes" id="UP000242287">
    <property type="component" value="Unassembled WGS sequence"/>
</dbReference>
<dbReference type="AlphaFoldDB" id="A0A2A9NMI7"/>
<reference evidence="2 3" key="1">
    <citation type="submission" date="2014-02" db="EMBL/GenBank/DDBJ databases">
        <title>Transposable element dynamics among asymbiotic and ectomycorrhizal Amanita fungi.</title>
        <authorList>
            <consortium name="DOE Joint Genome Institute"/>
            <person name="Hess J."/>
            <person name="Skrede I."/>
            <person name="Wolfe B."/>
            <person name="LaButti K."/>
            <person name="Ohm R.A."/>
            <person name="Grigoriev I.V."/>
            <person name="Pringle A."/>
        </authorList>
    </citation>
    <scope>NUCLEOTIDE SEQUENCE [LARGE SCALE GENOMIC DNA]</scope>
    <source>
        <strain evidence="2 3">SKay4041</strain>
    </source>
</reference>
<dbReference type="STRING" id="703135.A0A2A9NMI7"/>
<organism evidence="2 3">
    <name type="scientific">Amanita thiersii Skay4041</name>
    <dbReference type="NCBI Taxonomy" id="703135"/>
    <lineage>
        <taxon>Eukaryota</taxon>
        <taxon>Fungi</taxon>
        <taxon>Dikarya</taxon>
        <taxon>Basidiomycota</taxon>
        <taxon>Agaricomycotina</taxon>
        <taxon>Agaricomycetes</taxon>
        <taxon>Agaricomycetidae</taxon>
        <taxon>Agaricales</taxon>
        <taxon>Pluteineae</taxon>
        <taxon>Amanitaceae</taxon>
        <taxon>Amanita</taxon>
    </lineage>
</organism>
<dbReference type="GO" id="GO:0006139">
    <property type="term" value="P:nucleobase-containing compound metabolic process"/>
    <property type="evidence" value="ECO:0007669"/>
    <property type="project" value="InterPro"/>
</dbReference>
<evidence type="ECO:0000313" key="2">
    <source>
        <dbReference type="EMBL" id="PFH48883.1"/>
    </source>
</evidence>
<dbReference type="PANTHER" id="PTHR43040">
    <property type="entry name" value="RIBONUCLEASE D"/>
    <property type="match status" value="1"/>
</dbReference>
<evidence type="ECO:0000313" key="3">
    <source>
        <dbReference type="Proteomes" id="UP000242287"/>
    </source>
</evidence>
<protein>
    <recommendedName>
        <fullName evidence="1">3'-5' exonuclease domain-containing protein</fullName>
    </recommendedName>
</protein>
<dbReference type="EMBL" id="KZ302047">
    <property type="protein sequence ID" value="PFH48883.1"/>
    <property type="molecule type" value="Genomic_DNA"/>
</dbReference>
<dbReference type="InterPro" id="IPR036397">
    <property type="entry name" value="RNaseH_sf"/>
</dbReference>
<evidence type="ECO:0000259" key="1">
    <source>
        <dbReference type="SMART" id="SM00474"/>
    </source>
</evidence>
<dbReference type="InterPro" id="IPR012337">
    <property type="entry name" value="RNaseH-like_sf"/>
</dbReference>
<name>A0A2A9NMI7_9AGAR</name>
<dbReference type="OrthoDB" id="26838at2759"/>
<keyword evidence="3" id="KW-1185">Reference proteome</keyword>
<dbReference type="Gene3D" id="3.30.420.10">
    <property type="entry name" value="Ribonuclease H-like superfamily/Ribonuclease H"/>
    <property type="match status" value="1"/>
</dbReference>
<dbReference type="Pfam" id="PF01612">
    <property type="entry name" value="DNA_pol_A_exo1"/>
    <property type="match status" value="1"/>
</dbReference>
<dbReference type="SUPFAM" id="SSF53098">
    <property type="entry name" value="Ribonuclease H-like"/>
    <property type="match status" value="1"/>
</dbReference>
<dbReference type="PANTHER" id="PTHR43040:SF1">
    <property type="entry name" value="RIBONUCLEASE D"/>
    <property type="match status" value="1"/>
</dbReference>
<proteinExistence type="predicted"/>
<feature type="domain" description="3'-5' exonuclease" evidence="1">
    <location>
        <begin position="1"/>
        <end position="206"/>
    </location>
</feature>
<gene>
    <name evidence="2" type="ORF">AMATHDRAFT_49165</name>
</gene>
<dbReference type="GO" id="GO:0008408">
    <property type="term" value="F:3'-5' exonuclease activity"/>
    <property type="evidence" value="ECO:0007669"/>
    <property type="project" value="InterPro"/>
</dbReference>
<dbReference type="GO" id="GO:0003676">
    <property type="term" value="F:nucleic acid binding"/>
    <property type="evidence" value="ECO:0007669"/>
    <property type="project" value="InterPro"/>
</dbReference>